<protein>
    <submittedName>
        <fullName evidence="1">Uncharacterized protein</fullName>
    </submittedName>
</protein>
<reference evidence="2" key="2">
    <citation type="journal article" date="2018" name="Mol. Plant Microbe Interact.">
        <title>Genome sequence resources for the wheat stripe rust pathogen (Puccinia striiformis f. sp. tritici) and the barley stripe rust pathogen (Puccinia striiformis f. sp. hordei).</title>
        <authorList>
            <person name="Xia C."/>
            <person name="Wang M."/>
            <person name="Yin C."/>
            <person name="Cornejo O.E."/>
            <person name="Hulbert S.H."/>
            <person name="Chen X."/>
        </authorList>
    </citation>
    <scope>NUCLEOTIDE SEQUENCE [LARGE SCALE GENOMIC DNA]</scope>
    <source>
        <strain evidence="2">93-210</strain>
    </source>
</reference>
<keyword evidence="2" id="KW-1185">Reference proteome</keyword>
<dbReference type="EMBL" id="CM045867">
    <property type="protein sequence ID" value="KAI7959683.1"/>
    <property type="molecule type" value="Genomic_DNA"/>
</dbReference>
<evidence type="ECO:0000313" key="1">
    <source>
        <dbReference type="EMBL" id="KAI7959683.1"/>
    </source>
</evidence>
<sequence length="109" mass="11768">MRGTPARETLEGYELGSTDEEDTMLATSNSGTFLLDISMPNEKNVDSHRDIGVGRQLSHPDGTSLQLDLVHNCRALPAEQLSRASVAKEIEIAFMLCDSAVELSKGSCS</sequence>
<dbReference type="Proteomes" id="UP001060170">
    <property type="component" value="Chromosome 3"/>
</dbReference>
<name>A0ACC0ETY2_9BASI</name>
<organism evidence="1 2">
    <name type="scientific">Puccinia striiformis f. sp. tritici</name>
    <dbReference type="NCBI Taxonomy" id="168172"/>
    <lineage>
        <taxon>Eukaryota</taxon>
        <taxon>Fungi</taxon>
        <taxon>Dikarya</taxon>
        <taxon>Basidiomycota</taxon>
        <taxon>Pucciniomycotina</taxon>
        <taxon>Pucciniomycetes</taxon>
        <taxon>Pucciniales</taxon>
        <taxon>Pucciniaceae</taxon>
        <taxon>Puccinia</taxon>
    </lineage>
</organism>
<gene>
    <name evidence="1" type="ORF">MJO28_003474</name>
</gene>
<reference evidence="2" key="1">
    <citation type="journal article" date="2018" name="BMC Genomics">
        <title>Genomic insights into host adaptation between the wheat stripe rust pathogen (Puccinia striiformis f. sp. tritici) and the barley stripe rust pathogen (Puccinia striiformis f. sp. hordei).</title>
        <authorList>
            <person name="Xia C."/>
            <person name="Wang M."/>
            <person name="Yin C."/>
            <person name="Cornejo O.E."/>
            <person name="Hulbert S.H."/>
            <person name="Chen X."/>
        </authorList>
    </citation>
    <scope>NUCLEOTIDE SEQUENCE [LARGE SCALE GENOMIC DNA]</scope>
    <source>
        <strain evidence="2">93-210</strain>
    </source>
</reference>
<proteinExistence type="predicted"/>
<accession>A0ACC0ETY2</accession>
<reference evidence="1 2" key="3">
    <citation type="journal article" date="2022" name="Microbiol. Spectr.">
        <title>Folding features and dynamics of 3D genome architecture in plant fungal pathogens.</title>
        <authorList>
            <person name="Xia C."/>
        </authorList>
    </citation>
    <scope>NUCLEOTIDE SEQUENCE [LARGE SCALE GENOMIC DNA]</scope>
    <source>
        <strain evidence="1 2">93-210</strain>
    </source>
</reference>
<comment type="caution">
    <text evidence="1">The sequence shown here is derived from an EMBL/GenBank/DDBJ whole genome shotgun (WGS) entry which is preliminary data.</text>
</comment>
<evidence type="ECO:0000313" key="2">
    <source>
        <dbReference type="Proteomes" id="UP001060170"/>
    </source>
</evidence>